<dbReference type="OrthoDB" id="7850605at2"/>
<dbReference type="InterPro" id="IPR050638">
    <property type="entry name" value="AA-Vitamin_Transporters"/>
</dbReference>
<keyword evidence="4 7" id="KW-1133">Transmembrane helix</keyword>
<dbReference type="InterPro" id="IPR037185">
    <property type="entry name" value="EmrE-like"/>
</dbReference>
<name>B6JG38_AFIC5</name>
<dbReference type="Proteomes" id="UP000007730">
    <property type="component" value="Chromosome"/>
</dbReference>
<keyword evidence="5 7" id="KW-0472">Membrane</keyword>
<feature type="transmembrane region" description="Helical" evidence="7">
    <location>
        <begin position="266"/>
        <end position="284"/>
    </location>
</feature>
<keyword evidence="10" id="KW-1185">Reference proteome</keyword>
<dbReference type="PATRIC" id="fig|504832.7.peg.1842"/>
<feature type="region of interest" description="Disordered" evidence="6">
    <location>
        <begin position="1"/>
        <end position="23"/>
    </location>
</feature>
<evidence type="ECO:0000256" key="2">
    <source>
        <dbReference type="ARBA" id="ARBA00022475"/>
    </source>
</evidence>
<gene>
    <name evidence="9" type="ordered locus">OCA5_c17220</name>
</gene>
<dbReference type="KEGG" id="ocg:OCA5_c17220"/>
<feature type="transmembrane region" description="Helical" evidence="7">
    <location>
        <begin position="175"/>
        <end position="193"/>
    </location>
</feature>
<keyword evidence="2" id="KW-1003">Cell membrane</keyword>
<dbReference type="HOGENOM" id="CLU_033863_5_0_5"/>
<feature type="transmembrane region" description="Helical" evidence="7">
    <location>
        <begin position="205"/>
        <end position="224"/>
    </location>
</feature>
<keyword evidence="3 7" id="KW-0812">Transmembrane</keyword>
<evidence type="ECO:0000313" key="10">
    <source>
        <dbReference type="Proteomes" id="UP000007730"/>
    </source>
</evidence>
<dbReference type="RefSeq" id="WP_012563453.1">
    <property type="nucleotide sequence ID" value="NC_011386.1"/>
</dbReference>
<evidence type="ECO:0000256" key="6">
    <source>
        <dbReference type="SAM" id="MobiDB-lite"/>
    </source>
</evidence>
<dbReference type="Pfam" id="PF00892">
    <property type="entry name" value="EamA"/>
    <property type="match status" value="2"/>
</dbReference>
<feature type="transmembrane region" description="Helical" evidence="7">
    <location>
        <begin position="89"/>
        <end position="114"/>
    </location>
</feature>
<evidence type="ECO:0000256" key="3">
    <source>
        <dbReference type="ARBA" id="ARBA00022692"/>
    </source>
</evidence>
<accession>B6JG38</accession>
<feature type="transmembrane region" description="Helical" evidence="7">
    <location>
        <begin position="58"/>
        <end position="77"/>
    </location>
</feature>
<dbReference type="InterPro" id="IPR000620">
    <property type="entry name" value="EamA_dom"/>
</dbReference>
<reference evidence="9 10" key="1">
    <citation type="journal article" date="2011" name="J. Bacteriol.">
        <title>Complete genome sequences of the chemolithoautotrophic Oligotropha carboxidovorans strains OM4 and OM5.</title>
        <authorList>
            <person name="Volland S."/>
            <person name="Rachinger M."/>
            <person name="Strittmatter A."/>
            <person name="Daniel R."/>
            <person name="Gottschalk G."/>
            <person name="Meyer O."/>
        </authorList>
    </citation>
    <scope>NUCLEOTIDE SEQUENCE [LARGE SCALE GENOMIC DNA]</scope>
    <source>
        <strain evidence="10">ATCC 49405 / DSM 1227 / KCTC 32145 / OM5</strain>
    </source>
</reference>
<evidence type="ECO:0000313" key="9">
    <source>
        <dbReference type="EMBL" id="AEI06436.1"/>
    </source>
</evidence>
<dbReference type="PANTHER" id="PTHR32322:SF18">
    <property type="entry name" value="S-ADENOSYLMETHIONINE_S-ADENOSYLHOMOCYSTEINE TRANSPORTER"/>
    <property type="match status" value="1"/>
</dbReference>
<dbReference type="SUPFAM" id="SSF103481">
    <property type="entry name" value="Multidrug resistance efflux transporter EmrE"/>
    <property type="match status" value="2"/>
</dbReference>
<feature type="transmembrane region" description="Helical" evidence="7">
    <location>
        <begin position="290"/>
        <end position="309"/>
    </location>
</feature>
<dbReference type="GO" id="GO:0005886">
    <property type="term" value="C:plasma membrane"/>
    <property type="evidence" value="ECO:0007669"/>
    <property type="project" value="UniProtKB-SubCell"/>
</dbReference>
<evidence type="ECO:0000259" key="8">
    <source>
        <dbReference type="Pfam" id="PF00892"/>
    </source>
</evidence>
<protein>
    <submittedName>
        <fullName evidence="9">Putative transmembran protein</fullName>
    </submittedName>
</protein>
<dbReference type="PANTHER" id="PTHR32322">
    <property type="entry name" value="INNER MEMBRANE TRANSPORTER"/>
    <property type="match status" value="1"/>
</dbReference>
<dbReference type="STRING" id="504832.OCA5_c17220"/>
<evidence type="ECO:0000256" key="5">
    <source>
        <dbReference type="ARBA" id="ARBA00023136"/>
    </source>
</evidence>
<evidence type="ECO:0000256" key="1">
    <source>
        <dbReference type="ARBA" id="ARBA00004651"/>
    </source>
</evidence>
<dbReference type="AlphaFoldDB" id="B6JG38"/>
<proteinExistence type="predicted"/>
<dbReference type="eggNOG" id="COG0697">
    <property type="taxonomic scope" value="Bacteria"/>
</dbReference>
<feature type="transmembrane region" description="Helical" evidence="7">
    <location>
        <begin position="236"/>
        <end position="259"/>
    </location>
</feature>
<feature type="transmembrane region" description="Helical" evidence="7">
    <location>
        <begin position="27"/>
        <end position="46"/>
    </location>
</feature>
<organism evidence="9 10">
    <name type="scientific">Afipia carboxidovorans (strain ATCC 49405 / DSM 1227 / KCTC 32145 / OM5)</name>
    <name type="common">Oligotropha carboxidovorans</name>
    <dbReference type="NCBI Taxonomy" id="504832"/>
    <lineage>
        <taxon>Bacteria</taxon>
        <taxon>Pseudomonadati</taxon>
        <taxon>Pseudomonadota</taxon>
        <taxon>Alphaproteobacteria</taxon>
        <taxon>Hyphomicrobiales</taxon>
        <taxon>Nitrobacteraceae</taxon>
        <taxon>Afipia</taxon>
    </lineage>
</organism>
<evidence type="ECO:0000256" key="7">
    <source>
        <dbReference type="SAM" id="Phobius"/>
    </source>
</evidence>
<dbReference type="EMBL" id="CP002826">
    <property type="protein sequence ID" value="AEI06436.1"/>
    <property type="molecule type" value="Genomic_DNA"/>
</dbReference>
<feature type="domain" description="EamA" evidence="8">
    <location>
        <begin position="174"/>
        <end position="308"/>
    </location>
</feature>
<evidence type="ECO:0000256" key="4">
    <source>
        <dbReference type="ARBA" id="ARBA00022989"/>
    </source>
</evidence>
<feature type="domain" description="EamA" evidence="8">
    <location>
        <begin position="29"/>
        <end position="161"/>
    </location>
</feature>
<feature type="transmembrane region" description="Helical" evidence="7">
    <location>
        <begin position="120"/>
        <end position="138"/>
    </location>
</feature>
<sequence length="311" mass="32761">MDQRSLREPEKASTHDRPSQPPHDRRVVGYGLLLIATVIWGVNWPVSKWLLNELPPLTIRGLPGVFSAMMLAGLVFAKGQSLRAPRGEWGKLVLYAALMVGFWMGLMGLSLVHLPASETAILGATIPVWAAGLAWPMLGDRLSVLRIVAIAMAIGGVVLLMGGDSISVSWEKMPGIAYALIAALLFALGAVLAKRRPIMLPPLPGAVWQIGLGCFPVALIGLLFEHPHFGGMSMLGWLLFGFSTIFQGAIGYACWFAALERLPASTAAIGTLIVPVTGVVASAISLGEPLGVPQIGALALTIAGVVIAARA</sequence>
<comment type="subcellular location">
    <subcellularLocation>
        <location evidence="1">Cell membrane</location>
        <topology evidence="1">Multi-pass membrane protein</topology>
    </subcellularLocation>
</comment>
<feature type="transmembrane region" description="Helical" evidence="7">
    <location>
        <begin position="145"/>
        <end position="163"/>
    </location>
</feature>
<dbReference type="KEGG" id="oca:OCAR_6314"/>